<dbReference type="SUPFAM" id="SSF51735">
    <property type="entry name" value="NAD(P)-binding Rossmann-fold domains"/>
    <property type="match status" value="1"/>
</dbReference>
<dbReference type="InterPro" id="IPR051609">
    <property type="entry name" value="NmrA/Isoflavone_reductase-like"/>
</dbReference>
<dbReference type="GO" id="GO:0016491">
    <property type="term" value="F:oxidoreductase activity"/>
    <property type="evidence" value="ECO:0007669"/>
    <property type="project" value="UniProtKB-KW"/>
</dbReference>
<dbReference type="Gene3D" id="3.90.25.10">
    <property type="entry name" value="UDP-galactose 4-epimerase, domain 1"/>
    <property type="match status" value="1"/>
</dbReference>
<dbReference type="Gene3D" id="3.40.50.720">
    <property type="entry name" value="NAD(P)-binding Rossmann-like Domain"/>
    <property type="match status" value="1"/>
</dbReference>
<dbReference type="OrthoDB" id="419598at2759"/>
<evidence type="ECO:0000256" key="2">
    <source>
        <dbReference type="ARBA" id="ARBA00023002"/>
    </source>
</evidence>
<dbReference type="Pfam" id="PF05368">
    <property type="entry name" value="NmrA"/>
    <property type="match status" value="1"/>
</dbReference>
<evidence type="ECO:0000313" key="5">
    <source>
        <dbReference type="Proteomes" id="UP001152049"/>
    </source>
</evidence>
<feature type="domain" description="NmrA-like" evidence="3">
    <location>
        <begin position="8"/>
        <end position="274"/>
    </location>
</feature>
<evidence type="ECO:0000313" key="4">
    <source>
        <dbReference type="EMBL" id="KAJ4244800.1"/>
    </source>
</evidence>
<name>A0A9W8V7X0_9HYPO</name>
<reference evidence="4" key="1">
    <citation type="submission" date="2022-09" db="EMBL/GenBank/DDBJ databases">
        <title>Fusarium specimens isolated from Avocado Roots.</title>
        <authorList>
            <person name="Stajich J."/>
            <person name="Roper C."/>
            <person name="Heimlech-Rivalta G."/>
        </authorList>
    </citation>
    <scope>NUCLEOTIDE SEQUENCE</scope>
    <source>
        <strain evidence="4">CF00136</strain>
    </source>
</reference>
<dbReference type="PANTHER" id="PTHR47706:SF7">
    <property type="entry name" value="CIPA-LIKE, PUTATIVE (AFU_ORTHOLOGUE AFUA_1G01630)-RELATED"/>
    <property type="match status" value="1"/>
</dbReference>
<evidence type="ECO:0000256" key="1">
    <source>
        <dbReference type="ARBA" id="ARBA00022857"/>
    </source>
</evidence>
<dbReference type="PANTHER" id="PTHR47706">
    <property type="entry name" value="NMRA-LIKE FAMILY PROTEIN"/>
    <property type="match status" value="1"/>
</dbReference>
<dbReference type="InterPro" id="IPR036291">
    <property type="entry name" value="NAD(P)-bd_dom_sf"/>
</dbReference>
<dbReference type="InterPro" id="IPR008030">
    <property type="entry name" value="NmrA-like"/>
</dbReference>
<gene>
    <name evidence="4" type="ORF">NW762_014378</name>
</gene>
<comment type="caution">
    <text evidence="4">The sequence shown here is derived from an EMBL/GenBank/DDBJ whole genome shotgun (WGS) entry which is preliminary data.</text>
</comment>
<evidence type="ECO:0000259" key="3">
    <source>
        <dbReference type="Pfam" id="PF05368"/>
    </source>
</evidence>
<dbReference type="Proteomes" id="UP001152049">
    <property type="component" value="Unassembled WGS sequence"/>
</dbReference>
<keyword evidence="2" id="KW-0560">Oxidoreductase</keyword>
<proteinExistence type="predicted"/>
<dbReference type="AlphaFoldDB" id="A0A9W8V7X0"/>
<accession>A0A9W8V7X0</accession>
<keyword evidence="1" id="KW-0521">NADP</keyword>
<protein>
    <recommendedName>
        <fullName evidence="3">NmrA-like domain-containing protein</fullName>
    </recommendedName>
</protein>
<dbReference type="EMBL" id="JAOQAZ010000049">
    <property type="protein sequence ID" value="KAJ4244800.1"/>
    <property type="molecule type" value="Genomic_DNA"/>
</dbReference>
<keyword evidence="5" id="KW-1185">Reference proteome</keyword>
<organism evidence="4 5">
    <name type="scientific">Fusarium torreyae</name>
    <dbReference type="NCBI Taxonomy" id="1237075"/>
    <lineage>
        <taxon>Eukaryota</taxon>
        <taxon>Fungi</taxon>
        <taxon>Dikarya</taxon>
        <taxon>Ascomycota</taxon>
        <taxon>Pezizomycotina</taxon>
        <taxon>Sordariomycetes</taxon>
        <taxon>Hypocreomycetidae</taxon>
        <taxon>Hypocreales</taxon>
        <taxon>Nectriaceae</taxon>
        <taxon>Fusarium</taxon>
    </lineage>
</organism>
<sequence length="309" mass="33417">MAPKAQGRKIAIIGASGHVGAPALKALLAQGVHTITAVQRAEATSTFPSEVIVKTGNLEDESFLASAFQGQDVVVLIPPLSHILSIQEPAVRAAAKAGVPYILPGEYGPDPFAKYLTEENQLLQNKKKIRDLIDELGVSSWVSVTVGAFLDANIQAGFWSIDTKQKKATIYSGVNGKLSTSSVTHTGQATAAVLGLPKDDLARYKNKAVYVPEFRLTQREVLKAVQDATKTTDEDWKIDDVDIKDAFADCNTKIQQGDVLAGYFKFFLTHYQDDGGADFEHKVVASEVEKLHSLGLHKRSLEDVIKGSV</sequence>